<keyword evidence="1" id="KW-0597">Phosphoprotein</keyword>
<dbReference type="InterPro" id="IPR007492">
    <property type="entry name" value="LytTR_DNA-bd_dom"/>
</dbReference>
<dbReference type="Proteomes" id="UP000494119">
    <property type="component" value="Unassembled WGS sequence"/>
</dbReference>
<dbReference type="SMART" id="SM00448">
    <property type="entry name" value="REC"/>
    <property type="match status" value="1"/>
</dbReference>
<feature type="modified residue" description="4-aspartylphosphate" evidence="1">
    <location>
        <position position="56"/>
    </location>
</feature>
<name>A0A6J5GKL9_9BURK</name>
<dbReference type="SUPFAM" id="SSF52172">
    <property type="entry name" value="CheY-like"/>
    <property type="match status" value="1"/>
</dbReference>
<dbReference type="InterPro" id="IPR001789">
    <property type="entry name" value="Sig_transdc_resp-reg_receiver"/>
</dbReference>
<dbReference type="Gene3D" id="3.40.50.2300">
    <property type="match status" value="1"/>
</dbReference>
<dbReference type="AlphaFoldDB" id="A0A6J5GKL9"/>
<keyword evidence="5" id="KW-1185">Reference proteome</keyword>
<evidence type="ECO:0000256" key="1">
    <source>
        <dbReference type="PROSITE-ProRule" id="PRU00169"/>
    </source>
</evidence>
<reference evidence="4 5" key="1">
    <citation type="submission" date="2020-04" db="EMBL/GenBank/DDBJ databases">
        <authorList>
            <person name="De Canck E."/>
        </authorList>
    </citation>
    <scope>NUCLEOTIDE SEQUENCE [LARGE SCALE GENOMIC DNA]</scope>
    <source>
        <strain evidence="4 5">LMG 28688</strain>
    </source>
</reference>
<evidence type="ECO:0000313" key="5">
    <source>
        <dbReference type="Proteomes" id="UP000494119"/>
    </source>
</evidence>
<evidence type="ECO:0000259" key="2">
    <source>
        <dbReference type="PROSITE" id="PS50110"/>
    </source>
</evidence>
<feature type="domain" description="HTH LytTR-type" evidence="3">
    <location>
        <begin position="185"/>
        <end position="287"/>
    </location>
</feature>
<dbReference type="GO" id="GO:0003677">
    <property type="term" value="F:DNA binding"/>
    <property type="evidence" value="ECO:0007669"/>
    <property type="project" value="InterPro"/>
</dbReference>
<accession>A0A6J5GKL9</accession>
<dbReference type="Gene3D" id="2.40.50.1020">
    <property type="entry name" value="LytTr DNA-binding domain"/>
    <property type="match status" value="1"/>
</dbReference>
<dbReference type="RefSeq" id="WP_175197407.1">
    <property type="nucleotide sequence ID" value="NZ_CADIKL010000037.1"/>
</dbReference>
<dbReference type="GO" id="GO:0000156">
    <property type="term" value="F:phosphorelay response regulator activity"/>
    <property type="evidence" value="ECO:0007669"/>
    <property type="project" value="InterPro"/>
</dbReference>
<proteinExistence type="predicted"/>
<dbReference type="PANTHER" id="PTHR37299">
    <property type="entry name" value="TRANSCRIPTIONAL REGULATOR-RELATED"/>
    <property type="match status" value="1"/>
</dbReference>
<dbReference type="Pfam" id="PF00072">
    <property type="entry name" value="Response_reg"/>
    <property type="match status" value="1"/>
</dbReference>
<dbReference type="PROSITE" id="PS50110">
    <property type="entry name" value="RESPONSE_REGULATORY"/>
    <property type="match status" value="1"/>
</dbReference>
<protein>
    <submittedName>
        <fullName evidence="4">Transcriptional regulatory protein YpdB</fullName>
    </submittedName>
</protein>
<gene>
    <name evidence="4" type="primary">ypdB</name>
    <name evidence="4" type="ORF">LMG28688_05594</name>
</gene>
<dbReference type="InterPro" id="IPR046947">
    <property type="entry name" value="LytR-like"/>
</dbReference>
<dbReference type="PROSITE" id="PS50930">
    <property type="entry name" value="HTH_LYTTR"/>
    <property type="match status" value="1"/>
</dbReference>
<evidence type="ECO:0000313" key="4">
    <source>
        <dbReference type="EMBL" id="CAB3802535.1"/>
    </source>
</evidence>
<dbReference type="SMART" id="SM00850">
    <property type="entry name" value="LytTR"/>
    <property type="match status" value="1"/>
</dbReference>
<sequence length="287" mass="31636">MHATALIAEDEPLLAASLQIELLRLWPQLNIIATVGDGAAAVRQCIALRPDLAFLDIKMPGMSGLDAAQAIVEDWPNTDGGPPLLVFVTAYNEYAVHAFERAALDYVLKPVQSGRLAQTCARLQATLSQRERSGSDNSAAVRRAALSRSTRELPDPLEPLVAQLRMVLGIADAHSIPTTEPLRMIQASAGNTITMVSIDDVLYFEAADKYVRVVTPQREHLIRMSLRELLPRLDPQRFWQIHRGTVVRIDAIASASRDETGKLTLELRGHTARLGVSRLYAERFKGM</sequence>
<evidence type="ECO:0000259" key="3">
    <source>
        <dbReference type="PROSITE" id="PS50930"/>
    </source>
</evidence>
<feature type="domain" description="Response regulatory" evidence="2">
    <location>
        <begin position="4"/>
        <end position="124"/>
    </location>
</feature>
<dbReference type="Pfam" id="PF04397">
    <property type="entry name" value="LytTR"/>
    <property type="match status" value="1"/>
</dbReference>
<organism evidence="4 5">
    <name type="scientific">Paraburkholderia caffeinitolerans</name>
    <dbReference type="NCBI Taxonomy" id="1723730"/>
    <lineage>
        <taxon>Bacteria</taxon>
        <taxon>Pseudomonadati</taxon>
        <taxon>Pseudomonadota</taxon>
        <taxon>Betaproteobacteria</taxon>
        <taxon>Burkholderiales</taxon>
        <taxon>Burkholderiaceae</taxon>
        <taxon>Paraburkholderia</taxon>
    </lineage>
</organism>
<dbReference type="PANTHER" id="PTHR37299:SF1">
    <property type="entry name" value="STAGE 0 SPORULATION PROTEIN A HOMOLOG"/>
    <property type="match status" value="1"/>
</dbReference>
<dbReference type="EMBL" id="CADIKL010000037">
    <property type="protein sequence ID" value="CAB3802535.1"/>
    <property type="molecule type" value="Genomic_DNA"/>
</dbReference>
<dbReference type="InterPro" id="IPR011006">
    <property type="entry name" value="CheY-like_superfamily"/>
</dbReference>